<dbReference type="EMBL" id="CP120988">
    <property type="protein sequence ID" value="WLQ55311.1"/>
    <property type="molecule type" value="Genomic_DNA"/>
</dbReference>
<sequence>MIDTQPAVHTHRPDAASGLPDSGSPSLYGREGDLALLEHLLDRAQEGRGSALWIGGGAGLGKTSLLTAAARSARRRSMTVLSAAGVEPESHLPFAGLHQLLLPLRAEAVHLEPRQRRALRAAFGLEDTAPDLFGIALATLELLSEAAGNTPVLLIADDTHWLDQPTKDVLAFVARRVDADPVVVLTASRTDAPGHPGGSGPGHLRLRALDSTAAGTLLDSRSSRLAPAARALVLAQAAGNPLALVELPRALADATPTGRLPDLLPLNERLERAFTARATSLPHATRVLLLAAAAETGCEFGQLLRATQIVVGARVDAAALQPAVDEDLVHPDVVRVRFRHPLIRSAIYARADIAERLAVHAALSTVLANDPDRYVWQRAAATLGTDEDVVTLLEEFATRARARGGVTAAVEALERGSTLTALLPRRTSLLLGAAELACELGRRQDAADLAARAEPAHMGPVAHARMTAVREIVSPGPMGEESRVLTLLEASAQAHEAGHTDLAVHLLWRAASRCWWGNLSQNLREAVASAPDLLGLPPDDPRLLAVRAYALPERHGAAALAHMARLTPDRSDADVMRFLGSTALILGDFRTSSSYMATAAESCRSQGRLALLARTLGAGNWGRLWTGEWDRVRTESEEAATLAEETGEHFWAVSATTNLAMLAALRGEHALAEALALEARSSTHVTGVRFLLVSIQQVRGVAAITAGRYDEAFDLLKRAFDPSDPTHHDMRWWTAPDLADAAVHTGRQDEARRILTGLDALAHRLPTPMTLMCLRYTRAVLAEDDEAGPLFEEALAEDSDQGPLYRARLLLAQGRRLRRLRRPADSRAPLRQARDIFDALGSPHWSNVTRQLLRAAGEDSQQRRPAARDHLSPQELQIATLAAAGLTNRQIGQRLFLSHRTVGSHLYRIFPKLEITTRAQLAEALRTIPLGPGQSPPGQPPVL</sequence>
<evidence type="ECO:0000256" key="1">
    <source>
        <dbReference type="ARBA" id="ARBA00022741"/>
    </source>
</evidence>
<name>A0ABY9IJA3_9ACTN</name>
<dbReference type="PROSITE" id="PS00622">
    <property type="entry name" value="HTH_LUXR_1"/>
    <property type="match status" value="1"/>
</dbReference>
<dbReference type="InterPro" id="IPR011990">
    <property type="entry name" value="TPR-like_helical_dom_sf"/>
</dbReference>
<reference evidence="5 6" key="1">
    <citation type="submission" date="2023-03" db="EMBL/GenBank/DDBJ databases">
        <title>Isolation and description of six Streptomyces strains from soil environments, able to metabolize different microbial glucans.</title>
        <authorList>
            <person name="Widen T."/>
            <person name="Larsbrink J."/>
        </authorList>
    </citation>
    <scope>NUCLEOTIDE SEQUENCE [LARGE SCALE GENOMIC DNA]</scope>
    <source>
        <strain evidence="5 6">Alt2</strain>
    </source>
</reference>
<dbReference type="PANTHER" id="PTHR16305:SF35">
    <property type="entry name" value="TRANSCRIPTIONAL ACTIVATOR DOMAIN"/>
    <property type="match status" value="1"/>
</dbReference>
<dbReference type="SMART" id="SM00421">
    <property type="entry name" value="HTH_LUXR"/>
    <property type="match status" value="1"/>
</dbReference>
<dbReference type="Proteomes" id="UP001235744">
    <property type="component" value="Chromosome"/>
</dbReference>
<proteinExistence type="predicted"/>
<dbReference type="PROSITE" id="PS50043">
    <property type="entry name" value="HTH_LUXR_2"/>
    <property type="match status" value="1"/>
</dbReference>
<keyword evidence="6" id="KW-1185">Reference proteome</keyword>
<dbReference type="SUPFAM" id="SSF48452">
    <property type="entry name" value="TPR-like"/>
    <property type="match status" value="1"/>
</dbReference>
<dbReference type="SUPFAM" id="SSF52540">
    <property type="entry name" value="P-loop containing nucleoside triphosphate hydrolases"/>
    <property type="match status" value="1"/>
</dbReference>
<dbReference type="Pfam" id="PF13191">
    <property type="entry name" value="AAA_16"/>
    <property type="match status" value="1"/>
</dbReference>
<dbReference type="PRINTS" id="PR00038">
    <property type="entry name" value="HTHLUXR"/>
</dbReference>
<organism evidence="5 6">
    <name type="scientific">Streptomyces poriferorum</name>
    <dbReference type="NCBI Taxonomy" id="2798799"/>
    <lineage>
        <taxon>Bacteria</taxon>
        <taxon>Bacillati</taxon>
        <taxon>Actinomycetota</taxon>
        <taxon>Actinomycetes</taxon>
        <taxon>Kitasatosporales</taxon>
        <taxon>Streptomycetaceae</taxon>
        <taxon>Streptomyces</taxon>
    </lineage>
</organism>
<dbReference type="Gene3D" id="1.25.40.10">
    <property type="entry name" value="Tetratricopeptide repeat domain"/>
    <property type="match status" value="1"/>
</dbReference>
<dbReference type="Gene3D" id="1.10.10.10">
    <property type="entry name" value="Winged helix-like DNA-binding domain superfamily/Winged helix DNA-binding domain"/>
    <property type="match status" value="1"/>
</dbReference>
<keyword evidence="2" id="KW-0067">ATP-binding</keyword>
<dbReference type="CDD" id="cd06170">
    <property type="entry name" value="LuxR_C_like"/>
    <property type="match status" value="1"/>
</dbReference>
<protein>
    <submittedName>
        <fullName evidence="5">AAA family ATPase</fullName>
    </submittedName>
</protein>
<feature type="domain" description="HTH luxR-type" evidence="4">
    <location>
        <begin position="864"/>
        <end position="929"/>
    </location>
</feature>
<dbReference type="RefSeq" id="WP_306106103.1">
    <property type="nucleotide sequence ID" value="NZ_CP120988.1"/>
</dbReference>
<accession>A0ABY9IJA3</accession>
<evidence type="ECO:0000313" key="6">
    <source>
        <dbReference type="Proteomes" id="UP001235744"/>
    </source>
</evidence>
<gene>
    <name evidence="5" type="ORF">P8A19_07615</name>
</gene>
<dbReference type="Pfam" id="PF00196">
    <property type="entry name" value="GerE"/>
    <property type="match status" value="1"/>
</dbReference>
<dbReference type="SUPFAM" id="SSF46894">
    <property type="entry name" value="C-terminal effector domain of the bipartite response regulators"/>
    <property type="match status" value="1"/>
</dbReference>
<dbReference type="InterPro" id="IPR027417">
    <property type="entry name" value="P-loop_NTPase"/>
</dbReference>
<evidence type="ECO:0000256" key="3">
    <source>
        <dbReference type="SAM" id="MobiDB-lite"/>
    </source>
</evidence>
<dbReference type="InterPro" id="IPR000792">
    <property type="entry name" value="Tscrpt_reg_LuxR_C"/>
</dbReference>
<keyword evidence="1" id="KW-0547">Nucleotide-binding</keyword>
<dbReference type="InterPro" id="IPR016032">
    <property type="entry name" value="Sig_transdc_resp-reg_C-effctor"/>
</dbReference>
<dbReference type="InterPro" id="IPR041664">
    <property type="entry name" value="AAA_16"/>
</dbReference>
<evidence type="ECO:0000259" key="4">
    <source>
        <dbReference type="PROSITE" id="PS50043"/>
    </source>
</evidence>
<dbReference type="InterPro" id="IPR036388">
    <property type="entry name" value="WH-like_DNA-bd_sf"/>
</dbReference>
<evidence type="ECO:0000313" key="5">
    <source>
        <dbReference type="EMBL" id="WLQ55311.1"/>
    </source>
</evidence>
<feature type="region of interest" description="Disordered" evidence="3">
    <location>
        <begin position="1"/>
        <end position="24"/>
    </location>
</feature>
<evidence type="ECO:0000256" key="2">
    <source>
        <dbReference type="ARBA" id="ARBA00022840"/>
    </source>
</evidence>
<dbReference type="PANTHER" id="PTHR16305">
    <property type="entry name" value="TESTICULAR SOLUBLE ADENYLYL CYCLASE"/>
    <property type="match status" value="1"/>
</dbReference>